<keyword evidence="2" id="KW-0238">DNA-binding</keyword>
<dbReference type="GO" id="GO:0003677">
    <property type="term" value="F:DNA binding"/>
    <property type="evidence" value="ECO:0007669"/>
    <property type="project" value="UniProtKB-KW"/>
</dbReference>
<dbReference type="Pfam" id="PF00196">
    <property type="entry name" value="GerE"/>
    <property type="match status" value="1"/>
</dbReference>
<name>A0A6H9YVI7_9ACTN</name>
<feature type="domain" description="HTH luxR-type" evidence="4">
    <location>
        <begin position="130"/>
        <end position="195"/>
    </location>
</feature>
<dbReference type="InterPro" id="IPR000792">
    <property type="entry name" value="Tscrpt_reg_LuxR_C"/>
</dbReference>
<dbReference type="PRINTS" id="PR00038">
    <property type="entry name" value="HTHLUXR"/>
</dbReference>
<dbReference type="PANTHER" id="PTHR44688">
    <property type="entry name" value="DNA-BINDING TRANSCRIPTIONAL ACTIVATOR DEVR_DOSR"/>
    <property type="match status" value="1"/>
</dbReference>
<accession>A0A6H9YVI7</accession>
<evidence type="ECO:0000313" key="5">
    <source>
        <dbReference type="EMBL" id="KAB2352571.1"/>
    </source>
</evidence>
<dbReference type="EMBL" id="WBMT01000001">
    <property type="protein sequence ID" value="KAB2352571.1"/>
    <property type="molecule type" value="Genomic_DNA"/>
</dbReference>
<evidence type="ECO:0000256" key="2">
    <source>
        <dbReference type="ARBA" id="ARBA00023125"/>
    </source>
</evidence>
<keyword evidence="6" id="KW-1185">Reference proteome</keyword>
<proteinExistence type="predicted"/>
<protein>
    <submittedName>
        <fullName evidence="5">Response regulator transcription factor</fullName>
    </submittedName>
</protein>
<dbReference type="SUPFAM" id="SSF46894">
    <property type="entry name" value="C-terminal effector domain of the bipartite response regulators"/>
    <property type="match status" value="1"/>
</dbReference>
<dbReference type="GO" id="GO:0006355">
    <property type="term" value="P:regulation of DNA-templated transcription"/>
    <property type="evidence" value="ECO:0007669"/>
    <property type="project" value="InterPro"/>
</dbReference>
<dbReference type="CDD" id="cd06170">
    <property type="entry name" value="LuxR_C_like"/>
    <property type="match status" value="1"/>
</dbReference>
<evidence type="ECO:0000313" key="6">
    <source>
        <dbReference type="Proteomes" id="UP000468735"/>
    </source>
</evidence>
<dbReference type="InterPro" id="IPR036388">
    <property type="entry name" value="WH-like_DNA-bd_sf"/>
</dbReference>
<dbReference type="PROSITE" id="PS00622">
    <property type="entry name" value="HTH_LUXR_1"/>
    <property type="match status" value="1"/>
</dbReference>
<keyword evidence="3" id="KW-0804">Transcription</keyword>
<dbReference type="PANTHER" id="PTHR44688:SF16">
    <property type="entry name" value="DNA-BINDING TRANSCRIPTIONAL ACTIVATOR DEVR_DOSR"/>
    <property type="match status" value="1"/>
</dbReference>
<evidence type="ECO:0000256" key="1">
    <source>
        <dbReference type="ARBA" id="ARBA00023015"/>
    </source>
</evidence>
<dbReference type="OrthoDB" id="9808843at2"/>
<dbReference type="SMART" id="SM00421">
    <property type="entry name" value="HTH_LUXR"/>
    <property type="match status" value="1"/>
</dbReference>
<gene>
    <name evidence="5" type="ORF">F8566_02550</name>
</gene>
<organism evidence="5 6">
    <name type="scientific">Actinomadura rudentiformis</name>
    <dbReference type="NCBI Taxonomy" id="359158"/>
    <lineage>
        <taxon>Bacteria</taxon>
        <taxon>Bacillati</taxon>
        <taxon>Actinomycetota</taxon>
        <taxon>Actinomycetes</taxon>
        <taxon>Streptosporangiales</taxon>
        <taxon>Thermomonosporaceae</taxon>
        <taxon>Actinomadura</taxon>
    </lineage>
</organism>
<keyword evidence="1" id="KW-0805">Transcription regulation</keyword>
<dbReference type="Proteomes" id="UP000468735">
    <property type="component" value="Unassembled WGS sequence"/>
</dbReference>
<reference evidence="5 6" key="1">
    <citation type="submission" date="2019-09" db="EMBL/GenBank/DDBJ databases">
        <title>Actinomadura physcomitrii sp. nov., a novel actinomycete isolated from moss [Physcomitrium sphaericum (Ludw) Fuernr].</title>
        <authorList>
            <person name="Zhuang X."/>
            <person name="Liu C."/>
        </authorList>
    </citation>
    <scope>NUCLEOTIDE SEQUENCE [LARGE SCALE GENOMIC DNA]</scope>
    <source>
        <strain evidence="5 6">HMC1</strain>
    </source>
</reference>
<dbReference type="Gene3D" id="1.10.10.10">
    <property type="entry name" value="Winged helix-like DNA-binding domain superfamily/Winged helix DNA-binding domain"/>
    <property type="match status" value="1"/>
</dbReference>
<dbReference type="InterPro" id="IPR016032">
    <property type="entry name" value="Sig_transdc_resp-reg_C-effctor"/>
</dbReference>
<comment type="caution">
    <text evidence="5">The sequence shown here is derived from an EMBL/GenBank/DDBJ whole genome shotgun (WGS) entry which is preliminary data.</text>
</comment>
<evidence type="ECO:0000259" key="4">
    <source>
        <dbReference type="PROSITE" id="PS50043"/>
    </source>
</evidence>
<dbReference type="PROSITE" id="PS50043">
    <property type="entry name" value="HTH_LUXR_2"/>
    <property type="match status" value="1"/>
</dbReference>
<evidence type="ECO:0000256" key="3">
    <source>
        <dbReference type="ARBA" id="ARBA00023163"/>
    </source>
</evidence>
<dbReference type="AlphaFoldDB" id="A0A6H9YVI7"/>
<sequence>MRARPARSTISLHVTRLISAHLEHTLIIRWPGAGICVIMITEWNVGENLLPLTNDDGGDRETAEMLIIRMSARALIREAAGHVRSLNSVMERLERLVGPDAEPEVTVPFQRPGGCEHEHEHEHEAAVAARSEAVGKLTVRERDVLDLLVQGLSNRLIARALRISEPTVKNHLHAIFLKLEVADRTQAIAKVLGTAPPEGVRRMSG</sequence>